<keyword evidence="1" id="KW-0812">Transmembrane</keyword>
<dbReference type="AlphaFoldDB" id="A0AAF0CLS7"/>
<feature type="transmembrane region" description="Helical" evidence="1">
    <location>
        <begin position="199"/>
        <end position="218"/>
    </location>
</feature>
<feature type="domain" description="Acyltransferase 3" evidence="2">
    <location>
        <begin position="8"/>
        <end position="340"/>
    </location>
</feature>
<keyword evidence="3" id="KW-0012">Acyltransferase</keyword>
<proteinExistence type="predicted"/>
<dbReference type="RefSeq" id="WP_330928550.1">
    <property type="nucleotide sequence ID" value="NZ_CP119075.1"/>
</dbReference>
<evidence type="ECO:0000256" key="1">
    <source>
        <dbReference type="SAM" id="Phobius"/>
    </source>
</evidence>
<feature type="transmembrane region" description="Helical" evidence="1">
    <location>
        <begin position="84"/>
        <end position="101"/>
    </location>
</feature>
<keyword evidence="1" id="KW-1133">Transmembrane helix</keyword>
<evidence type="ECO:0000259" key="2">
    <source>
        <dbReference type="Pfam" id="PF01757"/>
    </source>
</evidence>
<dbReference type="PANTHER" id="PTHR23028:SF53">
    <property type="entry name" value="ACYL_TRANSF_3 DOMAIN-CONTAINING PROTEIN"/>
    <property type="match status" value="1"/>
</dbReference>
<dbReference type="InterPro" id="IPR050879">
    <property type="entry name" value="Acyltransferase_3"/>
</dbReference>
<protein>
    <submittedName>
        <fullName evidence="3">Acyltransferase</fullName>
    </submittedName>
</protein>
<feature type="transmembrane region" description="Helical" evidence="1">
    <location>
        <begin position="139"/>
        <end position="159"/>
    </location>
</feature>
<accession>A0AAF0CLS7</accession>
<feature type="transmembrane region" description="Helical" evidence="1">
    <location>
        <begin position="293"/>
        <end position="316"/>
    </location>
</feature>
<dbReference type="InterPro" id="IPR002656">
    <property type="entry name" value="Acyl_transf_3_dom"/>
</dbReference>
<feature type="transmembrane region" description="Helical" evidence="1">
    <location>
        <begin position="258"/>
        <end position="281"/>
    </location>
</feature>
<organism evidence="3 4">
    <name type="scientific">Synoicihabitans lomoniglobus</name>
    <dbReference type="NCBI Taxonomy" id="2909285"/>
    <lineage>
        <taxon>Bacteria</taxon>
        <taxon>Pseudomonadati</taxon>
        <taxon>Verrucomicrobiota</taxon>
        <taxon>Opitutia</taxon>
        <taxon>Opitutales</taxon>
        <taxon>Opitutaceae</taxon>
        <taxon>Synoicihabitans</taxon>
    </lineage>
</organism>
<keyword evidence="1" id="KW-0472">Membrane</keyword>
<dbReference type="EMBL" id="CP119075">
    <property type="protein sequence ID" value="WED63198.1"/>
    <property type="molecule type" value="Genomic_DNA"/>
</dbReference>
<feature type="transmembrane region" description="Helical" evidence="1">
    <location>
        <begin position="43"/>
        <end position="63"/>
    </location>
</feature>
<keyword evidence="4" id="KW-1185">Reference proteome</keyword>
<gene>
    <name evidence="3" type="ORF">PXH66_12750</name>
</gene>
<dbReference type="KEGG" id="slom:PXH66_12750"/>
<dbReference type="Pfam" id="PF01757">
    <property type="entry name" value="Acyl_transf_3"/>
    <property type="match status" value="1"/>
</dbReference>
<sequence length="366" mass="39572">MSDAGRLASIDALRGVAVLGVVTMHCSLAVPSIGWAWMQFFAIGQYGVDLFFAISGFVLCEAVERRRRRGDTVSRREFLWRRGVRLWPLYAAGIWFYGWVYPQNSFSAAQIDDFGGVIGNLLLFNGWQLGWENLLVPGGWSISAEATYALLFAALLPWLRSIKTAVLAWTVAVGIVCGGGETLRAWLVSSAVGGSDAASGYWAGGYMPTFLGGVIVWFLSRRAEGRTLTWRQRGMGAGMAALLFAFRDVGPDGEWQRVIWIGAASALAVWAVADLAVGGWPGRALVGLGQLSYGAYLVHFAMIDVVEVLVVAGLPVGASSGVMFGLMCVGVVAFTMPVAWLVEQVVSPRMWRELIVRLRAGENPAP</sequence>
<feature type="transmembrane region" description="Helical" evidence="1">
    <location>
        <begin position="12"/>
        <end position="37"/>
    </location>
</feature>
<reference evidence="3" key="1">
    <citation type="submission" date="2023-03" db="EMBL/GenBank/DDBJ databases">
        <title>Lomoglobus Profundus gen. nov., sp. nov., a novel member of the phylum Verrucomicrobia, isolated from deep-marine sediment of South China Sea.</title>
        <authorList>
            <person name="Ahmad T."/>
            <person name="Ishaq S.E."/>
            <person name="Wang F."/>
        </authorList>
    </citation>
    <scope>NUCLEOTIDE SEQUENCE</scope>
    <source>
        <strain evidence="3">LMO-M01</strain>
    </source>
</reference>
<feature type="transmembrane region" description="Helical" evidence="1">
    <location>
        <begin position="166"/>
        <end position="187"/>
    </location>
</feature>
<evidence type="ECO:0000313" key="3">
    <source>
        <dbReference type="EMBL" id="WED63198.1"/>
    </source>
</evidence>
<dbReference type="PANTHER" id="PTHR23028">
    <property type="entry name" value="ACETYLTRANSFERASE"/>
    <property type="match status" value="1"/>
</dbReference>
<evidence type="ECO:0000313" key="4">
    <source>
        <dbReference type="Proteomes" id="UP001218638"/>
    </source>
</evidence>
<keyword evidence="3" id="KW-0808">Transferase</keyword>
<name>A0AAF0CLS7_9BACT</name>
<dbReference type="Proteomes" id="UP001218638">
    <property type="component" value="Chromosome"/>
</dbReference>
<dbReference type="GO" id="GO:0016747">
    <property type="term" value="F:acyltransferase activity, transferring groups other than amino-acyl groups"/>
    <property type="evidence" value="ECO:0007669"/>
    <property type="project" value="InterPro"/>
</dbReference>
<feature type="transmembrane region" description="Helical" evidence="1">
    <location>
        <begin position="322"/>
        <end position="342"/>
    </location>
</feature>
<dbReference type="GO" id="GO:0000271">
    <property type="term" value="P:polysaccharide biosynthetic process"/>
    <property type="evidence" value="ECO:0007669"/>
    <property type="project" value="TreeGrafter"/>
</dbReference>
<dbReference type="GO" id="GO:0016020">
    <property type="term" value="C:membrane"/>
    <property type="evidence" value="ECO:0007669"/>
    <property type="project" value="TreeGrafter"/>
</dbReference>